<evidence type="ECO:0000313" key="6">
    <source>
        <dbReference type="EMBL" id="KAG9391686.1"/>
    </source>
</evidence>
<dbReference type="Proteomes" id="UP000717585">
    <property type="component" value="Unassembled WGS sequence"/>
</dbReference>
<dbReference type="OrthoDB" id="427711at2759"/>
<dbReference type="InterPro" id="IPR053848">
    <property type="entry name" value="IMS_HHH_1"/>
</dbReference>
<dbReference type="SUPFAM" id="SSF52113">
    <property type="entry name" value="BRCT domain"/>
    <property type="match status" value="1"/>
</dbReference>
<dbReference type="Pfam" id="PF11799">
    <property type="entry name" value="IMS_C"/>
    <property type="match status" value="1"/>
</dbReference>
<dbReference type="GO" id="GO:0070987">
    <property type="term" value="P:error-free translesion synthesis"/>
    <property type="evidence" value="ECO:0007669"/>
    <property type="project" value="TreeGrafter"/>
</dbReference>
<dbReference type="GO" id="GO:0042276">
    <property type="term" value="P:error-prone translesion synthesis"/>
    <property type="evidence" value="ECO:0007669"/>
    <property type="project" value="TreeGrafter"/>
</dbReference>
<feature type="region of interest" description="Disordered" evidence="3">
    <location>
        <begin position="619"/>
        <end position="638"/>
    </location>
</feature>
<dbReference type="InterPro" id="IPR043502">
    <property type="entry name" value="DNA/RNA_pol_sf"/>
</dbReference>
<dbReference type="GO" id="GO:0003684">
    <property type="term" value="F:damaged DNA binding"/>
    <property type="evidence" value="ECO:0007669"/>
    <property type="project" value="InterPro"/>
</dbReference>
<proteinExistence type="inferred from homology"/>
<evidence type="ECO:0000259" key="4">
    <source>
        <dbReference type="PROSITE" id="PS50172"/>
    </source>
</evidence>
<dbReference type="EMBL" id="JAHDYR010000053">
    <property type="protein sequence ID" value="KAG9391686.1"/>
    <property type="molecule type" value="Genomic_DNA"/>
</dbReference>
<dbReference type="SUPFAM" id="SSF56672">
    <property type="entry name" value="DNA/RNA polymerases"/>
    <property type="match status" value="1"/>
</dbReference>
<dbReference type="Gene3D" id="3.40.1170.60">
    <property type="match status" value="1"/>
</dbReference>
<dbReference type="PANTHER" id="PTHR45990">
    <property type="entry name" value="DNA REPAIR PROTEIN REV1"/>
    <property type="match status" value="1"/>
</dbReference>
<dbReference type="GO" id="GO:0017125">
    <property type="term" value="F:deoxycytidyl transferase activity"/>
    <property type="evidence" value="ECO:0007669"/>
    <property type="project" value="TreeGrafter"/>
</dbReference>
<name>A0A8J6BVR7_9EUKA</name>
<dbReference type="Gene3D" id="1.10.150.20">
    <property type="entry name" value="5' to 3' exonuclease, C-terminal subdomain"/>
    <property type="match status" value="1"/>
</dbReference>
<dbReference type="GO" id="GO:0003887">
    <property type="term" value="F:DNA-directed DNA polymerase activity"/>
    <property type="evidence" value="ECO:0007669"/>
    <property type="project" value="InterPro"/>
</dbReference>
<dbReference type="PROSITE" id="PS50172">
    <property type="entry name" value="BRCT"/>
    <property type="match status" value="1"/>
</dbReference>
<dbReference type="AlphaFoldDB" id="A0A8J6BVR7"/>
<dbReference type="InterPro" id="IPR043128">
    <property type="entry name" value="Rev_trsase/Diguanyl_cyclase"/>
</dbReference>
<keyword evidence="7" id="KW-1185">Reference proteome</keyword>
<dbReference type="InterPro" id="IPR001357">
    <property type="entry name" value="BRCT_dom"/>
</dbReference>
<sequence length="728" mass="78666">MQGLEQLQALYQGSKPDDIDLDRVGADTTKGAAYSSRNEYLSVKWARLETTLDKQGYISDIFKGCVIFVNGRTKPSLTTLRRLIGDNHGVFAYHYTSSVTHIITAVIPDHRVREFGDRACVSPDWVVESCKAGEKLPTAPFAVTARQTHETRPSFVDQYYGKSRLHHLSTWKTEIQAWLETNPPAGPLPSTQGRPVFYHVDMDCFFASVAMADDPTLLGHPLAITHGQGATAAVSACNYPAREFGVKANMNTGDALDLCPNLRTRSYDYPRYEAVSRQVYALCGEMSSALMPLSIDELALNMTGLESESTADSIRDRIRAVTGCNASIGVGYSLLSARLALKRAKPDGVYRVSDPTQFRSDFTQEAVGDLPGIGWKFKQKMHELGIHTIGDVQQADVSLLTDSFGSNRGLQIHQSSLGLGGKEFKTVRPSRKTVSLSVRWGVRFTDHNQVVEFIRKLCDELWIRISTAKVKIESVSLTVALRHPEAPVDPSKYLGSGRTVDRTASSKVSHISKDSVTTVVIGVYRAMPGIDPAEIRGIGLTGRVGGAGSGGGGVGTMNIGQFLVETVDTGAELRWIASRKAALPDIAKGSVFSVEGVVQAPVTIRPVPATGVTRTVSKSARPVAGGRSKAKARPGSATLPPDWKAIEAGVDVDDVIEHLQTHGANSQRLLNAVCLQLLLQGDLAAITRLHAALSGVGGLQFNEVEAMVRTRHRGRLWARSGASVALGD</sequence>
<accession>A0A8J6BVR7</accession>
<evidence type="ECO:0000256" key="1">
    <source>
        <dbReference type="ARBA" id="ARBA00010945"/>
    </source>
</evidence>
<dbReference type="InterPro" id="IPR017961">
    <property type="entry name" value="DNA_pol_Y-fam_little_finger"/>
</dbReference>
<feature type="domain" description="UmuC" evidence="5">
    <location>
        <begin position="197"/>
        <end position="374"/>
    </location>
</feature>
<dbReference type="GO" id="GO:0006281">
    <property type="term" value="P:DNA repair"/>
    <property type="evidence" value="ECO:0007669"/>
    <property type="project" value="InterPro"/>
</dbReference>
<dbReference type="PROSITE" id="PS50173">
    <property type="entry name" value="UMUC"/>
    <property type="match status" value="1"/>
</dbReference>
<dbReference type="GO" id="GO:0005634">
    <property type="term" value="C:nucleus"/>
    <property type="evidence" value="ECO:0007669"/>
    <property type="project" value="TreeGrafter"/>
</dbReference>
<comment type="caution">
    <text evidence="6">The sequence shown here is derived from an EMBL/GenBank/DDBJ whole genome shotgun (WGS) entry which is preliminary data.</text>
</comment>
<dbReference type="Pfam" id="PF00817">
    <property type="entry name" value="IMS"/>
    <property type="match status" value="1"/>
</dbReference>
<dbReference type="Pfam" id="PF16589">
    <property type="entry name" value="BRCT_2"/>
    <property type="match status" value="1"/>
</dbReference>
<reference evidence="6" key="1">
    <citation type="submission" date="2021-05" db="EMBL/GenBank/DDBJ databases">
        <title>A free-living protist that lacks canonical eukaryotic 1 DNA replication and segregation systems.</title>
        <authorList>
            <person name="Salas-Leiva D.E."/>
            <person name="Tromer E.C."/>
            <person name="Curtis B.A."/>
            <person name="Jerlstrom-Hultqvist J."/>
            <person name="Kolisko M."/>
            <person name="Yi Z."/>
            <person name="Salas-Leiva J.S."/>
            <person name="Gallot-Lavallee L."/>
            <person name="Kops G.J.P.L."/>
            <person name="Archibald J.M."/>
            <person name="Simpson A.G.B."/>
            <person name="Roger A.J."/>
        </authorList>
    </citation>
    <scope>NUCLEOTIDE SEQUENCE</scope>
    <source>
        <strain evidence="6">BICM</strain>
    </source>
</reference>
<dbReference type="SMART" id="SM00292">
    <property type="entry name" value="BRCT"/>
    <property type="match status" value="1"/>
</dbReference>
<organism evidence="6 7">
    <name type="scientific">Carpediemonas membranifera</name>
    <dbReference type="NCBI Taxonomy" id="201153"/>
    <lineage>
        <taxon>Eukaryota</taxon>
        <taxon>Metamonada</taxon>
        <taxon>Carpediemonas-like organisms</taxon>
        <taxon>Carpediemonas</taxon>
    </lineage>
</organism>
<dbReference type="InterPro" id="IPR001126">
    <property type="entry name" value="UmuC"/>
</dbReference>
<evidence type="ECO:0000256" key="3">
    <source>
        <dbReference type="SAM" id="MobiDB-lite"/>
    </source>
</evidence>
<dbReference type="InterPro" id="IPR036420">
    <property type="entry name" value="BRCT_dom_sf"/>
</dbReference>
<evidence type="ECO:0000313" key="7">
    <source>
        <dbReference type="Proteomes" id="UP000717585"/>
    </source>
</evidence>
<dbReference type="PANTHER" id="PTHR45990:SF1">
    <property type="entry name" value="DNA REPAIR PROTEIN REV1"/>
    <property type="match status" value="1"/>
</dbReference>
<feature type="domain" description="BRCT" evidence="4">
    <location>
        <begin position="57"/>
        <end position="143"/>
    </location>
</feature>
<protein>
    <submittedName>
        <fullName evidence="6">DNA repair protein REV1</fullName>
    </submittedName>
</protein>
<keyword evidence="2" id="KW-0237">DNA synthesis</keyword>
<dbReference type="InterPro" id="IPR036775">
    <property type="entry name" value="DNA_pol_Y-fam_lit_finger_sf"/>
</dbReference>
<dbReference type="Gene3D" id="3.40.50.10190">
    <property type="entry name" value="BRCT domain"/>
    <property type="match status" value="1"/>
</dbReference>
<evidence type="ECO:0000259" key="5">
    <source>
        <dbReference type="PROSITE" id="PS50173"/>
    </source>
</evidence>
<comment type="similarity">
    <text evidence="1">Belongs to the DNA polymerase type-Y family.</text>
</comment>
<dbReference type="Gene3D" id="6.10.250.1490">
    <property type="match status" value="1"/>
</dbReference>
<dbReference type="Pfam" id="PF21999">
    <property type="entry name" value="IMS_HHH_1"/>
    <property type="match status" value="1"/>
</dbReference>
<dbReference type="Gene3D" id="3.30.70.270">
    <property type="match status" value="1"/>
</dbReference>
<dbReference type="Gene3D" id="3.30.1490.100">
    <property type="entry name" value="DNA polymerase, Y-family, little finger domain"/>
    <property type="match status" value="1"/>
</dbReference>
<evidence type="ECO:0000256" key="2">
    <source>
        <dbReference type="ARBA" id="ARBA00022634"/>
    </source>
</evidence>
<gene>
    <name evidence="6" type="ORF">J8273_6462</name>
</gene>